<dbReference type="InterPro" id="IPR027478">
    <property type="entry name" value="LdcA_N"/>
</dbReference>
<feature type="active site" description="Charge relay system" evidence="6">
    <location>
        <position position="275"/>
    </location>
</feature>
<evidence type="ECO:0000259" key="7">
    <source>
        <dbReference type="Pfam" id="PF02016"/>
    </source>
</evidence>
<protein>
    <submittedName>
        <fullName evidence="9">Peptidase S66</fullName>
    </submittedName>
</protein>
<accession>A0A0C1IQL6</accession>
<dbReference type="PIRSF" id="PIRSF028757">
    <property type="entry name" value="LD-carboxypeptidase"/>
    <property type="match status" value="1"/>
</dbReference>
<dbReference type="EMBL" id="JSVC01000027">
    <property type="protein sequence ID" value="KIC92774.1"/>
    <property type="molecule type" value="Genomic_DNA"/>
</dbReference>
<comment type="caution">
    <text evidence="9">The sequence shown here is derived from an EMBL/GenBank/DDBJ whole genome shotgun (WGS) entry which is preliminary data.</text>
</comment>
<feature type="domain" description="LD-carboxypeptidase C-terminal" evidence="8">
    <location>
        <begin position="174"/>
        <end position="288"/>
    </location>
</feature>
<dbReference type="GO" id="GO:0008236">
    <property type="term" value="F:serine-type peptidase activity"/>
    <property type="evidence" value="ECO:0007669"/>
    <property type="project" value="UniProtKB-KW"/>
</dbReference>
<dbReference type="InterPro" id="IPR027461">
    <property type="entry name" value="Carboxypeptidase_A_C_sf"/>
</dbReference>
<dbReference type="STRING" id="1349421.OI18_20290"/>
<dbReference type="Gene3D" id="3.40.50.10740">
    <property type="entry name" value="Class I glutamine amidotransferase-like"/>
    <property type="match status" value="1"/>
</dbReference>
<proteinExistence type="inferred from homology"/>
<sequence length="302" mass="33734">MIYPPTLKKGDTIGMVCPAGFMAPERFQTCVEQLQQWGYRVKLGKTMFSSSETYFSGTDEERLQDLQQMLDDKTISAILFGRGGYGVSRIIDRLDFRAFRKSPKWIIGFSDITLLHSHLNRTLKIATMHAPMAAAFNDGGYESPYVLSIRDSLAGKKMSYSCPPHDLNKEGKASGQLVGGNLAMLVHAIGTASAYKLKGKILFIEDVGELLYNIDRMMLQLKRSGSLDGLSALIIGGFTENKDTERPFGRDVYEILKEYTASYSYPVCFGFPVSHEKENYALKVGARYLLNVGEDKVTLKEK</sequence>
<dbReference type="Gene3D" id="3.50.30.60">
    <property type="entry name" value="LD-carboxypeptidase A C-terminal domain-like"/>
    <property type="match status" value="1"/>
</dbReference>
<evidence type="ECO:0000256" key="1">
    <source>
        <dbReference type="ARBA" id="ARBA00010233"/>
    </source>
</evidence>
<keyword evidence="10" id="KW-1185">Reference proteome</keyword>
<evidence type="ECO:0000256" key="2">
    <source>
        <dbReference type="ARBA" id="ARBA00022645"/>
    </source>
</evidence>
<reference evidence="9 10" key="1">
    <citation type="submission" date="2014-11" db="EMBL/GenBank/DDBJ databases">
        <title>Genome sequence of Flavihumibacter solisilvae 3-3.</title>
        <authorList>
            <person name="Zhou G."/>
            <person name="Li M."/>
            <person name="Wang G."/>
        </authorList>
    </citation>
    <scope>NUCLEOTIDE SEQUENCE [LARGE SCALE GENOMIC DNA]</scope>
    <source>
        <strain evidence="9 10">3-3</strain>
    </source>
</reference>
<dbReference type="Pfam" id="PF17676">
    <property type="entry name" value="Peptidase_S66C"/>
    <property type="match status" value="1"/>
</dbReference>
<evidence type="ECO:0000313" key="10">
    <source>
        <dbReference type="Proteomes" id="UP000031408"/>
    </source>
</evidence>
<comment type="similarity">
    <text evidence="1">Belongs to the peptidase S66 family.</text>
</comment>
<dbReference type="PANTHER" id="PTHR30237:SF2">
    <property type="entry name" value="MUREIN TETRAPEPTIDE CARBOXYPEPTIDASE"/>
    <property type="match status" value="1"/>
</dbReference>
<keyword evidence="3" id="KW-0645">Protease</keyword>
<dbReference type="GO" id="GO:0006508">
    <property type="term" value="P:proteolysis"/>
    <property type="evidence" value="ECO:0007669"/>
    <property type="project" value="UniProtKB-KW"/>
</dbReference>
<dbReference type="Proteomes" id="UP000031408">
    <property type="component" value="Unassembled WGS sequence"/>
</dbReference>
<gene>
    <name evidence="9" type="ORF">OI18_20290</name>
</gene>
<keyword evidence="2" id="KW-0121">Carboxypeptidase</keyword>
<dbReference type="InterPro" id="IPR003507">
    <property type="entry name" value="S66_fam"/>
</dbReference>
<feature type="active site" description="Nucleophile" evidence="6">
    <location>
        <position position="110"/>
    </location>
</feature>
<feature type="active site" description="Charge relay system" evidence="6">
    <location>
        <position position="205"/>
    </location>
</feature>
<dbReference type="CDD" id="cd07025">
    <property type="entry name" value="Peptidase_S66"/>
    <property type="match status" value="1"/>
</dbReference>
<organism evidence="9 10">
    <name type="scientific">Flavihumibacter solisilvae</name>
    <dbReference type="NCBI Taxonomy" id="1349421"/>
    <lineage>
        <taxon>Bacteria</taxon>
        <taxon>Pseudomonadati</taxon>
        <taxon>Bacteroidota</taxon>
        <taxon>Chitinophagia</taxon>
        <taxon>Chitinophagales</taxon>
        <taxon>Chitinophagaceae</taxon>
        <taxon>Flavihumibacter</taxon>
    </lineage>
</organism>
<name>A0A0C1IQL6_9BACT</name>
<dbReference type="PANTHER" id="PTHR30237">
    <property type="entry name" value="MURAMOYLTETRAPEPTIDE CARBOXYPEPTIDASE"/>
    <property type="match status" value="1"/>
</dbReference>
<dbReference type="SUPFAM" id="SSF52317">
    <property type="entry name" value="Class I glutamine amidotransferase-like"/>
    <property type="match status" value="1"/>
</dbReference>
<dbReference type="OrthoDB" id="9807329at2"/>
<dbReference type="RefSeq" id="WP_039143338.1">
    <property type="nucleotide sequence ID" value="NZ_JSVC01000027.1"/>
</dbReference>
<dbReference type="InterPro" id="IPR029062">
    <property type="entry name" value="Class_I_gatase-like"/>
</dbReference>
<evidence type="ECO:0000259" key="8">
    <source>
        <dbReference type="Pfam" id="PF17676"/>
    </source>
</evidence>
<feature type="domain" description="LD-carboxypeptidase N-terminal" evidence="7">
    <location>
        <begin position="13"/>
        <end position="130"/>
    </location>
</feature>
<dbReference type="Pfam" id="PF02016">
    <property type="entry name" value="Peptidase_S66"/>
    <property type="match status" value="1"/>
</dbReference>
<dbReference type="GO" id="GO:0004180">
    <property type="term" value="F:carboxypeptidase activity"/>
    <property type="evidence" value="ECO:0007669"/>
    <property type="project" value="UniProtKB-KW"/>
</dbReference>
<dbReference type="InterPro" id="IPR040449">
    <property type="entry name" value="Peptidase_S66_N"/>
</dbReference>
<evidence type="ECO:0000256" key="3">
    <source>
        <dbReference type="ARBA" id="ARBA00022670"/>
    </source>
</evidence>
<dbReference type="InterPro" id="IPR040921">
    <property type="entry name" value="Peptidase_S66C"/>
</dbReference>
<dbReference type="AlphaFoldDB" id="A0A0C1IQL6"/>
<keyword evidence="5" id="KW-0720">Serine protease</keyword>
<keyword evidence="4" id="KW-0378">Hydrolase</keyword>
<evidence type="ECO:0000256" key="6">
    <source>
        <dbReference type="PIRSR" id="PIRSR028757-1"/>
    </source>
</evidence>
<dbReference type="SUPFAM" id="SSF141986">
    <property type="entry name" value="LD-carboxypeptidase A C-terminal domain-like"/>
    <property type="match status" value="1"/>
</dbReference>
<evidence type="ECO:0000313" key="9">
    <source>
        <dbReference type="EMBL" id="KIC92774.1"/>
    </source>
</evidence>
<evidence type="ECO:0000256" key="4">
    <source>
        <dbReference type="ARBA" id="ARBA00022801"/>
    </source>
</evidence>
<evidence type="ECO:0000256" key="5">
    <source>
        <dbReference type="ARBA" id="ARBA00022825"/>
    </source>
</evidence>